<dbReference type="GO" id="GO:0001671">
    <property type="term" value="F:ATPase activator activity"/>
    <property type="evidence" value="ECO:0007669"/>
    <property type="project" value="InterPro"/>
</dbReference>
<dbReference type="GO" id="GO:0051259">
    <property type="term" value="P:protein complex oligomerization"/>
    <property type="evidence" value="ECO:0007669"/>
    <property type="project" value="InterPro"/>
</dbReference>
<comment type="function">
    <text evidence="3">Co-chaperone involved in the maturation of iron-sulfur cluster-containing proteins. Seems to help targeting proteins to be folded toward HscA.</text>
</comment>
<sequence length="172" mass="20317">MSYFDFFDLPLSLDIDEAELKQKFYANSKKFHPDFFTLNDVEQQMEALELSTKNNSAYKTLINFDKRLHYILTIKNILDEEGKNQIPQDFLMEMMEVNEAVMELQFDFDPEAYQKIIADIADTKAELKKEIETIIPKQGDEITASDFETLKSYYLKSKYLIRLEENIKKLEP</sequence>
<evidence type="ECO:0000259" key="4">
    <source>
        <dbReference type="PROSITE" id="PS50076"/>
    </source>
</evidence>
<dbReference type="GO" id="GO:0044571">
    <property type="term" value="P:[2Fe-2S] cluster assembly"/>
    <property type="evidence" value="ECO:0007669"/>
    <property type="project" value="InterPro"/>
</dbReference>
<dbReference type="InterPro" id="IPR036386">
    <property type="entry name" value="HscB_C_sf"/>
</dbReference>
<dbReference type="InterPro" id="IPR001623">
    <property type="entry name" value="DnaJ_domain"/>
</dbReference>
<evidence type="ECO:0000256" key="3">
    <source>
        <dbReference type="ARBA" id="ARBA00025596"/>
    </source>
</evidence>
<dbReference type="EMBL" id="BSOH01000010">
    <property type="protein sequence ID" value="GLR17276.1"/>
    <property type="molecule type" value="Genomic_DNA"/>
</dbReference>
<dbReference type="Proteomes" id="UP001156666">
    <property type="component" value="Unassembled WGS sequence"/>
</dbReference>
<comment type="similarity">
    <text evidence="1">Belongs to the HscB family.</text>
</comment>
<reference evidence="5" key="1">
    <citation type="journal article" date="2014" name="Int. J. Syst. Evol. Microbiol.">
        <title>Complete genome sequence of Corynebacterium casei LMG S-19264T (=DSM 44701T), isolated from a smear-ripened cheese.</title>
        <authorList>
            <consortium name="US DOE Joint Genome Institute (JGI-PGF)"/>
            <person name="Walter F."/>
            <person name="Albersmeier A."/>
            <person name="Kalinowski J."/>
            <person name="Ruckert C."/>
        </authorList>
    </citation>
    <scope>NUCLEOTIDE SEQUENCE</scope>
    <source>
        <strain evidence="5">NBRC 108769</strain>
    </source>
</reference>
<name>A0AA37WCZ3_9BACT</name>
<accession>A0AA37WCZ3</accession>
<proteinExistence type="inferred from homology"/>
<dbReference type="SUPFAM" id="SSF47144">
    <property type="entry name" value="HSC20 (HSCB), C-terminal oligomerisation domain"/>
    <property type="match status" value="1"/>
</dbReference>
<reference evidence="5" key="2">
    <citation type="submission" date="2023-01" db="EMBL/GenBank/DDBJ databases">
        <title>Draft genome sequence of Portibacter lacus strain NBRC 108769.</title>
        <authorList>
            <person name="Sun Q."/>
            <person name="Mori K."/>
        </authorList>
    </citation>
    <scope>NUCLEOTIDE SEQUENCE</scope>
    <source>
        <strain evidence="5">NBRC 108769</strain>
    </source>
</reference>
<dbReference type="InterPro" id="IPR036869">
    <property type="entry name" value="J_dom_sf"/>
</dbReference>
<dbReference type="InterPro" id="IPR009073">
    <property type="entry name" value="HscB_oligo_C"/>
</dbReference>
<dbReference type="Gene3D" id="1.10.287.110">
    <property type="entry name" value="DnaJ domain"/>
    <property type="match status" value="1"/>
</dbReference>
<gene>
    <name evidence="5" type="primary">hscB</name>
    <name evidence="5" type="ORF">GCM10007940_18910</name>
</gene>
<evidence type="ECO:0000313" key="5">
    <source>
        <dbReference type="EMBL" id="GLR17276.1"/>
    </source>
</evidence>
<keyword evidence="6" id="KW-1185">Reference proteome</keyword>
<dbReference type="Pfam" id="PF07743">
    <property type="entry name" value="HSCB_C"/>
    <property type="match status" value="1"/>
</dbReference>
<dbReference type="SMART" id="SM00271">
    <property type="entry name" value="DnaJ"/>
    <property type="match status" value="1"/>
</dbReference>
<feature type="domain" description="J" evidence="4">
    <location>
        <begin position="2"/>
        <end position="82"/>
    </location>
</feature>
<dbReference type="AlphaFoldDB" id="A0AA37WCZ3"/>
<dbReference type="SUPFAM" id="SSF46565">
    <property type="entry name" value="Chaperone J-domain"/>
    <property type="match status" value="1"/>
</dbReference>
<keyword evidence="2" id="KW-0143">Chaperone</keyword>
<dbReference type="PROSITE" id="PS50076">
    <property type="entry name" value="DNAJ_2"/>
    <property type="match status" value="1"/>
</dbReference>
<evidence type="ECO:0000256" key="2">
    <source>
        <dbReference type="ARBA" id="ARBA00023186"/>
    </source>
</evidence>
<dbReference type="PANTHER" id="PTHR14021">
    <property type="entry name" value="IRON-SULFUR CLUSTER CO-CHAPERONE PROTEIN HSCB"/>
    <property type="match status" value="1"/>
</dbReference>
<dbReference type="NCBIfam" id="TIGR00714">
    <property type="entry name" value="hscB"/>
    <property type="match status" value="1"/>
</dbReference>
<dbReference type="GO" id="GO:0051087">
    <property type="term" value="F:protein-folding chaperone binding"/>
    <property type="evidence" value="ECO:0007669"/>
    <property type="project" value="InterPro"/>
</dbReference>
<comment type="caution">
    <text evidence="5">The sequence shown here is derived from an EMBL/GenBank/DDBJ whole genome shotgun (WGS) entry which is preliminary data.</text>
</comment>
<dbReference type="RefSeq" id="WP_235293848.1">
    <property type="nucleotide sequence ID" value="NZ_BSOH01000010.1"/>
</dbReference>
<organism evidence="5 6">
    <name type="scientific">Portibacter lacus</name>
    <dbReference type="NCBI Taxonomy" id="1099794"/>
    <lineage>
        <taxon>Bacteria</taxon>
        <taxon>Pseudomonadati</taxon>
        <taxon>Bacteroidota</taxon>
        <taxon>Saprospiria</taxon>
        <taxon>Saprospirales</taxon>
        <taxon>Haliscomenobacteraceae</taxon>
        <taxon>Portibacter</taxon>
    </lineage>
</organism>
<evidence type="ECO:0000256" key="1">
    <source>
        <dbReference type="ARBA" id="ARBA00010476"/>
    </source>
</evidence>
<evidence type="ECO:0000313" key="6">
    <source>
        <dbReference type="Proteomes" id="UP001156666"/>
    </source>
</evidence>
<protein>
    <submittedName>
        <fullName evidence="5">Co-chaperone protein HscB</fullName>
    </submittedName>
</protein>
<dbReference type="InterPro" id="IPR004640">
    <property type="entry name" value="HscB"/>
</dbReference>
<dbReference type="Gene3D" id="1.20.1280.20">
    <property type="entry name" value="HscB, C-terminal domain"/>
    <property type="match status" value="1"/>
</dbReference>
<dbReference type="PANTHER" id="PTHR14021:SF15">
    <property type="entry name" value="IRON-SULFUR CLUSTER CO-CHAPERONE PROTEIN HSCB"/>
    <property type="match status" value="1"/>
</dbReference>